<dbReference type="EMBL" id="JACHDO010000001">
    <property type="protein sequence ID" value="MBB5494081.1"/>
    <property type="molecule type" value="Genomic_DNA"/>
</dbReference>
<evidence type="ECO:0000313" key="2">
    <source>
        <dbReference type="Proteomes" id="UP000579647"/>
    </source>
</evidence>
<proteinExistence type="predicted"/>
<dbReference type="InterPro" id="IPR029063">
    <property type="entry name" value="SAM-dependent_MTases_sf"/>
</dbReference>
<dbReference type="AlphaFoldDB" id="A0A840WM59"/>
<keyword evidence="2" id="KW-1185">Reference proteome</keyword>
<sequence>MTSEQDSMRPDEVGEFYDDRGWLYEIFMGQNLHIGWWDEVQPELDPKDRLTDVLIERTELSDQLREVLKEGFTVSALPTAQEYQSLFAEAGFTVARTTDATPHLRRSAERIEHVVAEHYPTVVHKGGREFAEEFRAMISQVSVLERDHLGYTIVEATA</sequence>
<dbReference type="SUPFAM" id="SSF53335">
    <property type="entry name" value="S-adenosyl-L-methionine-dependent methyltransferases"/>
    <property type="match status" value="1"/>
</dbReference>
<comment type="caution">
    <text evidence="1">The sequence shown here is derived from an EMBL/GenBank/DDBJ whole genome shotgun (WGS) entry which is preliminary data.</text>
</comment>
<evidence type="ECO:0000313" key="1">
    <source>
        <dbReference type="EMBL" id="MBB5494081.1"/>
    </source>
</evidence>
<protein>
    <submittedName>
        <fullName evidence="1">Uncharacterized protein</fullName>
    </submittedName>
</protein>
<reference evidence="1 2" key="1">
    <citation type="submission" date="2020-08" db="EMBL/GenBank/DDBJ databases">
        <title>Sequencing the genomes of 1000 actinobacteria strains.</title>
        <authorList>
            <person name="Klenk H.-P."/>
        </authorList>
    </citation>
    <scope>NUCLEOTIDE SEQUENCE [LARGE SCALE GENOMIC DNA]</scope>
    <source>
        <strain evidence="1 2">DSM 44598</strain>
    </source>
</reference>
<organism evidence="1 2">
    <name type="scientific">Nocardiopsis metallicus</name>
    <dbReference type="NCBI Taxonomy" id="179819"/>
    <lineage>
        <taxon>Bacteria</taxon>
        <taxon>Bacillati</taxon>
        <taxon>Actinomycetota</taxon>
        <taxon>Actinomycetes</taxon>
        <taxon>Streptosporangiales</taxon>
        <taxon>Nocardiopsidaceae</taxon>
        <taxon>Nocardiopsis</taxon>
    </lineage>
</organism>
<dbReference type="RefSeq" id="WP_184367136.1">
    <property type="nucleotide sequence ID" value="NZ_BAAAKM010000079.1"/>
</dbReference>
<gene>
    <name evidence="1" type="ORF">HNR07_005218</name>
</gene>
<accession>A0A840WM59</accession>
<name>A0A840WM59_9ACTN</name>
<dbReference type="Gene3D" id="3.40.50.150">
    <property type="entry name" value="Vaccinia Virus protein VP39"/>
    <property type="match status" value="1"/>
</dbReference>
<dbReference type="Proteomes" id="UP000579647">
    <property type="component" value="Unassembled WGS sequence"/>
</dbReference>